<name>A0ACC1Q4E0_9APHY</name>
<dbReference type="Proteomes" id="UP001144978">
    <property type="component" value="Unassembled WGS sequence"/>
</dbReference>
<evidence type="ECO:0000313" key="1">
    <source>
        <dbReference type="EMBL" id="KAJ3009334.1"/>
    </source>
</evidence>
<sequence length="602" mass="68591">MPAEKRCSGCRKTWYCRQACQKEDWIFHIFDCKLGQPISTVYHLARACRRNLIPVDSQARKDYGFDKAGQAFGGKGESNLLGVYIGLFKYLDIPPQEVRKWRHEGRLIAGIKEVFEKIPPHARGAYYPWLMQNQFILDDSFTLDPKQVEDRARETAVSNFLAAWARIGGIPKDATHDQIVHETNRWPTHKRSCWHLKFGFVSARFPGEELDFAREYDALLDRSRHFDEFHAAYVASSIPDLFLRYGLQELPHNAHFCDVMADSPRSVKTVWELKNYIDILVSSDALSRPQPSLPLTVDYGYVNCRTPEERTLLDEAYKRLFMETSADPLELHKACLEGDLFRFVGTFVKFAPWAEKYKRLLKNIYPSSTADPGALATILFLVAEHLDPLYSPAELLPLAGIAVYRFKHKLRFPTTIVGVSAASGYGIGLVHYIREHKKFARHLQDREAFLIALDNVNRRIGNNAPLFPQMDRDRILARIKARREENGEVLDTGVDVVSDIGDSMDGPALTDSPGYHDSAAEPQESTGRPKGAWEAIREANARNSGRHSTWDELRQRHERQRAPGRPQARQSEPTEDEEDPRAKAQAEFDAILEAERKAAGRS</sequence>
<evidence type="ECO:0000313" key="2">
    <source>
        <dbReference type="Proteomes" id="UP001144978"/>
    </source>
</evidence>
<organism evidence="1 2">
    <name type="scientific">Trametes sanguinea</name>
    <dbReference type="NCBI Taxonomy" id="158606"/>
    <lineage>
        <taxon>Eukaryota</taxon>
        <taxon>Fungi</taxon>
        <taxon>Dikarya</taxon>
        <taxon>Basidiomycota</taxon>
        <taxon>Agaricomycotina</taxon>
        <taxon>Agaricomycetes</taxon>
        <taxon>Polyporales</taxon>
        <taxon>Polyporaceae</taxon>
        <taxon>Trametes</taxon>
    </lineage>
</organism>
<gene>
    <name evidence="1" type="ORF">NUW54_g2815</name>
</gene>
<protein>
    <submittedName>
        <fullName evidence="1">Uncharacterized protein</fullName>
    </submittedName>
</protein>
<dbReference type="EMBL" id="JANSHE010000558">
    <property type="protein sequence ID" value="KAJ3009334.1"/>
    <property type="molecule type" value="Genomic_DNA"/>
</dbReference>
<proteinExistence type="predicted"/>
<accession>A0ACC1Q4E0</accession>
<comment type="caution">
    <text evidence="1">The sequence shown here is derived from an EMBL/GenBank/DDBJ whole genome shotgun (WGS) entry which is preliminary data.</text>
</comment>
<keyword evidence="2" id="KW-1185">Reference proteome</keyword>
<reference evidence="1" key="1">
    <citation type="submission" date="2022-08" db="EMBL/GenBank/DDBJ databases">
        <title>Genome Sequence of Pycnoporus sanguineus.</title>
        <authorList>
            <person name="Buettner E."/>
        </authorList>
    </citation>
    <scope>NUCLEOTIDE SEQUENCE</scope>
    <source>
        <strain evidence="1">CG-C14</strain>
    </source>
</reference>